<keyword evidence="2" id="KW-1185">Reference proteome</keyword>
<reference evidence="2" key="1">
    <citation type="journal article" date="2019" name="Int. J. Syst. Evol. Microbiol.">
        <title>The Global Catalogue of Microorganisms (GCM) 10K type strain sequencing project: providing services to taxonomists for standard genome sequencing and annotation.</title>
        <authorList>
            <consortium name="The Broad Institute Genomics Platform"/>
            <consortium name="The Broad Institute Genome Sequencing Center for Infectious Disease"/>
            <person name="Wu L."/>
            <person name="Ma J."/>
        </authorList>
    </citation>
    <scope>NUCLEOTIDE SEQUENCE [LARGE SCALE GENOMIC DNA]</scope>
    <source>
        <strain evidence="2">ICMP 6774ER</strain>
    </source>
</reference>
<evidence type="ECO:0000313" key="1">
    <source>
        <dbReference type="EMBL" id="MFD1939150.1"/>
    </source>
</evidence>
<dbReference type="Proteomes" id="UP001597368">
    <property type="component" value="Unassembled WGS sequence"/>
</dbReference>
<comment type="caution">
    <text evidence="1">The sequence shown here is derived from an EMBL/GenBank/DDBJ whole genome shotgun (WGS) entry which is preliminary data.</text>
</comment>
<name>A0ABW4TDB8_9ACTN</name>
<evidence type="ECO:0000313" key="2">
    <source>
        <dbReference type="Proteomes" id="UP001597368"/>
    </source>
</evidence>
<dbReference type="EMBL" id="JBHUFV010000080">
    <property type="protein sequence ID" value="MFD1939150.1"/>
    <property type="molecule type" value="Genomic_DNA"/>
</dbReference>
<gene>
    <name evidence="1" type="ORF">ACFSKW_47590</name>
</gene>
<proteinExistence type="predicted"/>
<organism evidence="1 2">
    <name type="scientific">Nonomuraea mangrovi</name>
    <dbReference type="NCBI Taxonomy" id="2316207"/>
    <lineage>
        <taxon>Bacteria</taxon>
        <taxon>Bacillati</taxon>
        <taxon>Actinomycetota</taxon>
        <taxon>Actinomycetes</taxon>
        <taxon>Streptosporangiales</taxon>
        <taxon>Streptosporangiaceae</taxon>
        <taxon>Nonomuraea</taxon>
    </lineage>
</organism>
<accession>A0ABW4TDB8</accession>
<protein>
    <submittedName>
        <fullName evidence="1">Uncharacterized protein</fullName>
    </submittedName>
</protein>
<sequence length="179" mass="19868">MLMTLAVTASLVLTGAHTDTQSLSFRGATIKVPAAWKVKKSGFGSVHVITGPCSKKAVDCQGFWLHGPQSIKYASEGNPFRVDQPYHPSSGVMECTHDKRYYSSPLPEKPTVSGLRQVGSGHKAYHREWKITCHSQQTFKPTKVTYPQRIWYLPASKILIVDEWSTPGLGAALKRAVWR</sequence>
<dbReference type="RefSeq" id="WP_379581237.1">
    <property type="nucleotide sequence ID" value="NZ_JBHUFV010000080.1"/>
</dbReference>